<sequence>MKFGRILMMLMALIEQTLPEWKDKFLSYKDLKKQLKLIYPNNDGINRKEVNDFVVLLEEEIEKFNSFFIEKEEDYIIQFKPRVYRKQPLCPSRVRVLRDSIAEIRSSEELMRIGRDLVDLHGQMVLLENYSALNYIGLVKILKKYDKRTGALIRLPVIQKVLEEPFFKTDVLNKLVKECETMLSSLFSQNEPSKALGDEESSGGSSSGVEDTKVVAETKEPSEGIDGGSRVAEDPEELAAIEKLSKAQGGEGSGGVKDPEELSAIENKGNMYLKLTKSALRVLQEIRSGSSTVSMFSLPPSRTHKYMT</sequence>
<keyword evidence="1" id="KW-1185">Reference proteome</keyword>
<reference evidence="2" key="2">
    <citation type="submission" date="2025-08" db="UniProtKB">
        <authorList>
            <consortium name="RefSeq"/>
        </authorList>
    </citation>
    <scope>IDENTIFICATION</scope>
    <source>
        <tissue evidence="2">Leaf</tissue>
    </source>
</reference>
<proteinExistence type="predicted"/>
<accession>A0AC58SZ45</accession>
<gene>
    <name evidence="2" type="primary">LOC107792986</name>
</gene>
<dbReference type="RefSeq" id="XP_075090219.1">
    <property type="nucleotide sequence ID" value="XM_075234118.1"/>
</dbReference>
<organism evidence="1 2">
    <name type="scientific">Nicotiana tabacum</name>
    <name type="common">Common tobacco</name>
    <dbReference type="NCBI Taxonomy" id="4097"/>
    <lineage>
        <taxon>Eukaryota</taxon>
        <taxon>Viridiplantae</taxon>
        <taxon>Streptophyta</taxon>
        <taxon>Embryophyta</taxon>
        <taxon>Tracheophyta</taxon>
        <taxon>Spermatophyta</taxon>
        <taxon>Magnoliopsida</taxon>
        <taxon>eudicotyledons</taxon>
        <taxon>Gunneridae</taxon>
        <taxon>Pentapetalae</taxon>
        <taxon>asterids</taxon>
        <taxon>lamiids</taxon>
        <taxon>Solanales</taxon>
        <taxon>Solanaceae</taxon>
        <taxon>Nicotianoideae</taxon>
        <taxon>Nicotianeae</taxon>
        <taxon>Nicotiana</taxon>
    </lineage>
</organism>
<evidence type="ECO:0000313" key="1">
    <source>
        <dbReference type="Proteomes" id="UP000790787"/>
    </source>
</evidence>
<reference evidence="1" key="1">
    <citation type="journal article" date="2014" name="Nat. Commun.">
        <title>The tobacco genome sequence and its comparison with those of tomato and potato.</title>
        <authorList>
            <person name="Sierro N."/>
            <person name="Battey J.N."/>
            <person name="Ouadi S."/>
            <person name="Bakaher N."/>
            <person name="Bovet L."/>
            <person name="Willig A."/>
            <person name="Goepfert S."/>
            <person name="Peitsch M.C."/>
            <person name="Ivanov N.V."/>
        </authorList>
    </citation>
    <scope>NUCLEOTIDE SEQUENCE [LARGE SCALE GENOMIC DNA]</scope>
</reference>
<evidence type="ECO:0000313" key="2">
    <source>
        <dbReference type="RefSeq" id="XP_075090219.1"/>
    </source>
</evidence>
<dbReference type="Proteomes" id="UP000790787">
    <property type="component" value="Chromosome 17"/>
</dbReference>
<protein>
    <submittedName>
        <fullName evidence="2">SPX domain-containing protein 1-like isoform X1</fullName>
    </submittedName>
</protein>
<name>A0AC58SZ45_TOBAC</name>